<dbReference type="Gene3D" id="3.20.20.220">
    <property type="match status" value="1"/>
</dbReference>
<dbReference type="Pfam" id="PF01619">
    <property type="entry name" value="Pro_dh"/>
    <property type="match status" value="1"/>
</dbReference>
<dbReference type="PANTHER" id="PTHR42862">
    <property type="entry name" value="DELTA-1-PYRROLINE-5-CARBOXYLATE DEHYDROGENASE 1, ISOFORM A-RELATED"/>
    <property type="match status" value="1"/>
</dbReference>
<dbReference type="GO" id="GO:0003700">
    <property type="term" value="F:DNA-binding transcription factor activity"/>
    <property type="evidence" value="ECO:0007669"/>
    <property type="project" value="InterPro"/>
</dbReference>
<evidence type="ECO:0000256" key="6">
    <source>
        <dbReference type="PIRSR" id="PIRSR000197-1"/>
    </source>
</evidence>
<dbReference type="RefSeq" id="WP_012245344.1">
    <property type="nucleotide sequence ID" value="NC_010168.1"/>
</dbReference>
<dbReference type="Gene3D" id="3.40.309.10">
    <property type="entry name" value="Aldehyde Dehydrogenase, Chain A, domain 2"/>
    <property type="match status" value="1"/>
</dbReference>
<dbReference type="GO" id="GO:0003842">
    <property type="term" value="F:L-glutamate gamma-semialdehyde dehydrogenase activity"/>
    <property type="evidence" value="ECO:0007669"/>
    <property type="project" value="UniProtKB-EC"/>
</dbReference>
<dbReference type="Pfam" id="PF00171">
    <property type="entry name" value="Aldedh"/>
    <property type="match status" value="1"/>
</dbReference>
<proteinExistence type="inferred from homology"/>
<dbReference type="SMR" id="A9WS86"/>
<keyword evidence="3 8" id="KW-0560">Oxidoreductase</keyword>
<keyword evidence="4" id="KW-0520">NAD</keyword>
<comment type="catalytic activity">
    <reaction evidence="5">
        <text>L-glutamate 5-semialdehyde + NAD(+) + H2O = L-glutamate + NADH + 2 H(+)</text>
        <dbReference type="Rhea" id="RHEA:30235"/>
        <dbReference type="ChEBI" id="CHEBI:15377"/>
        <dbReference type="ChEBI" id="CHEBI:15378"/>
        <dbReference type="ChEBI" id="CHEBI:29985"/>
        <dbReference type="ChEBI" id="CHEBI:57540"/>
        <dbReference type="ChEBI" id="CHEBI:57945"/>
        <dbReference type="ChEBI" id="CHEBI:58066"/>
        <dbReference type="EC" id="1.2.1.88"/>
    </reaction>
</comment>
<evidence type="ECO:0000256" key="2">
    <source>
        <dbReference type="ARBA" id="ARBA00012884"/>
    </source>
</evidence>
<dbReference type="PROSITE" id="PS00070">
    <property type="entry name" value="ALDEHYDE_DEHYDR_CYS"/>
    <property type="match status" value="1"/>
</dbReference>
<feature type="region of interest" description="Disordered" evidence="9">
    <location>
        <begin position="462"/>
        <end position="484"/>
    </location>
</feature>
<dbReference type="InterPro" id="IPR015590">
    <property type="entry name" value="Aldehyde_DH_dom"/>
</dbReference>
<organism evidence="12 13">
    <name type="scientific">Renibacterium salmoninarum (strain ATCC 33209 / DSM 20767 / JCM 11484 / NBRC 15589 / NCIMB 2235)</name>
    <dbReference type="NCBI Taxonomy" id="288705"/>
    <lineage>
        <taxon>Bacteria</taxon>
        <taxon>Bacillati</taxon>
        <taxon>Actinomycetota</taxon>
        <taxon>Actinomycetes</taxon>
        <taxon>Micrococcales</taxon>
        <taxon>Micrococcaceae</taxon>
        <taxon>Renibacterium</taxon>
    </lineage>
</organism>
<dbReference type="KEGG" id="rsa:RSal33209_1941"/>
<feature type="active site" evidence="6">
    <location>
        <position position="750"/>
    </location>
</feature>
<dbReference type="eggNOG" id="COG0506">
    <property type="taxonomic scope" value="Bacteria"/>
</dbReference>
<dbReference type="PANTHER" id="PTHR42862:SF1">
    <property type="entry name" value="DELTA-1-PYRROLINE-5-CARBOXYLATE DEHYDROGENASE 2, ISOFORM A-RELATED"/>
    <property type="match status" value="1"/>
</dbReference>
<dbReference type="InterPro" id="IPR029510">
    <property type="entry name" value="Ald_DH_CS_GLU"/>
</dbReference>
<dbReference type="InterPro" id="IPR029041">
    <property type="entry name" value="FAD-linked_oxidoreductase-like"/>
</dbReference>
<accession>A9WS86</accession>
<dbReference type="GO" id="GO:0009898">
    <property type="term" value="C:cytoplasmic side of plasma membrane"/>
    <property type="evidence" value="ECO:0007669"/>
    <property type="project" value="TreeGrafter"/>
</dbReference>
<feature type="active site" evidence="6 7">
    <location>
        <position position="716"/>
    </location>
</feature>
<dbReference type="InterPro" id="IPR050485">
    <property type="entry name" value="Proline_metab_enzyme"/>
</dbReference>
<dbReference type="InterPro" id="IPR016162">
    <property type="entry name" value="Ald_DH_N"/>
</dbReference>
<dbReference type="HOGENOM" id="CLU_005682_2_0_11"/>
<evidence type="ECO:0000313" key="12">
    <source>
        <dbReference type="EMBL" id="ABY23674.1"/>
    </source>
</evidence>
<protein>
    <recommendedName>
        <fullName evidence="2">L-glutamate gamma-semialdehyde dehydrogenase</fullName>
        <ecNumber evidence="2">1.2.1.88</ecNumber>
    </recommendedName>
</protein>
<dbReference type="FunFam" id="3.40.309.10:FF:000005">
    <property type="entry name" value="1-pyrroline-5-carboxylate dehydrogenase 1"/>
    <property type="match status" value="1"/>
</dbReference>
<dbReference type="InterPro" id="IPR025703">
    <property type="entry name" value="Bifunct_PutA"/>
</dbReference>
<comment type="similarity">
    <text evidence="8">Belongs to the aldehyde dehydrogenase family.</text>
</comment>
<dbReference type="AlphaFoldDB" id="A9WS86"/>
<reference evidence="13" key="1">
    <citation type="journal article" date="2008" name="J. Bacteriol.">
        <title>Genome sequence of the fish pathogen Renibacterium salmoninarum suggests reductive evolution away from an environmental Arthrobacter ancestor.</title>
        <authorList>
            <person name="Wiens G.D."/>
            <person name="Rockey D.D."/>
            <person name="Wu Z."/>
            <person name="Chang J."/>
            <person name="Levy R."/>
            <person name="Crane S."/>
            <person name="Chen D.S."/>
            <person name="Capri G.R."/>
            <person name="Burnett J.R."/>
            <person name="Sudheesh P.S."/>
            <person name="Schipma M.J."/>
            <person name="Burd H."/>
            <person name="Bhattacharyya A."/>
            <person name="Rhodes L.D."/>
            <person name="Kaul R."/>
            <person name="Strom M.S."/>
        </authorList>
    </citation>
    <scope>NUCLEOTIDE SEQUENCE [LARGE SCALE GENOMIC DNA]</scope>
    <source>
        <strain evidence="13">ATCC 33209 / DSM 20767 / JCM 11484 / NBRC 15589 / NCIMB 2235</strain>
    </source>
</reference>
<dbReference type="SUPFAM" id="SSF53720">
    <property type="entry name" value="ALDH-like"/>
    <property type="match status" value="1"/>
</dbReference>
<evidence type="ECO:0000256" key="4">
    <source>
        <dbReference type="ARBA" id="ARBA00023027"/>
    </source>
</evidence>
<dbReference type="Gene3D" id="3.40.605.10">
    <property type="entry name" value="Aldehyde Dehydrogenase, Chain A, domain 1"/>
    <property type="match status" value="1"/>
</dbReference>
<evidence type="ECO:0000259" key="10">
    <source>
        <dbReference type="Pfam" id="PF00171"/>
    </source>
</evidence>
<dbReference type="SUPFAM" id="SSF51730">
    <property type="entry name" value="FAD-linked oxidoreductase"/>
    <property type="match status" value="1"/>
</dbReference>
<dbReference type="InterPro" id="IPR016161">
    <property type="entry name" value="Ald_DH/histidinol_DH"/>
</dbReference>
<dbReference type="STRING" id="288705.RSal33209_1941"/>
<dbReference type="EMBL" id="CP000910">
    <property type="protein sequence ID" value="ABY23674.1"/>
    <property type="molecule type" value="Genomic_DNA"/>
</dbReference>
<dbReference type="PIRSF" id="PIRSF000197">
    <property type="entry name" value="Bifunct_PutA"/>
    <property type="match status" value="1"/>
</dbReference>
<evidence type="ECO:0000256" key="8">
    <source>
        <dbReference type="RuleBase" id="RU003345"/>
    </source>
</evidence>
<dbReference type="PROSITE" id="PS00687">
    <property type="entry name" value="ALDEHYDE_DEHYDR_GLU"/>
    <property type="match status" value="1"/>
</dbReference>
<dbReference type="GO" id="GO:0010133">
    <property type="term" value="P:L-proline catabolic process to L-glutamate"/>
    <property type="evidence" value="ECO:0007669"/>
    <property type="project" value="InterPro"/>
</dbReference>
<gene>
    <name evidence="12" type="ordered locus">RSal33209_1941</name>
</gene>
<comment type="pathway">
    <text evidence="1">Amino-acid degradation; L-proline degradation into L-glutamate; L-glutamate from L-proline: step 2/2.</text>
</comment>
<evidence type="ECO:0000256" key="7">
    <source>
        <dbReference type="PROSITE-ProRule" id="PRU10007"/>
    </source>
</evidence>
<name>A9WS86_RENSM</name>
<dbReference type="eggNOG" id="COG1012">
    <property type="taxonomic scope" value="Bacteria"/>
</dbReference>
<dbReference type="Proteomes" id="UP000002007">
    <property type="component" value="Chromosome"/>
</dbReference>
<evidence type="ECO:0000256" key="1">
    <source>
        <dbReference type="ARBA" id="ARBA00004786"/>
    </source>
</evidence>
<evidence type="ECO:0000313" key="13">
    <source>
        <dbReference type="Proteomes" id="UP000002007"/>
    </source>
</evidence>
<dbReference type="InterPro" id="IPR002872">
    <property type="entry name" value="Proline_DH_dom"/>
</dbReference>
<evidence type="ECO:0000256" key="9">
    <source>
        <dbReference type="SAM" id="MobiDB-lite"/>
    </source>
</evidence>
<sequence>MTQTFAPANPRPTQLADDSVALVRKWLATPPSEGAKKGSQSAALLAEVLKDQRGLDFTIGFVDRVVRPENLGVAARNLALLAKQAPTFLPWYMKAGVRLGGIFAPVLPAVVVPIARAILRQMVAHLIVDARPAQLGTSIAKLKHDHTRLNINLLGEAVLGDKEADARLAGTKELLERPDVDYVSIKVSSVVSQLNMWAFEESVQKITERLVPLYLSAASGTSAKFINLDMEEHHDLDLTVAVFKRILDRPELKDFEAGIVLQAYLPDALGALQDLTAWTQKRQADGGASIKVRLVKGANLAMERVDAALHGWALATVESKEAADTNYKRCLDWALQPENAAAVRLGVAGHNLFDIAFAHLLAQARGVSDRIEFEMLLGMAEDQAEAVRADVGSLLLYTPVVKPQQFDVAISYLIRRLEENASPENFMSAVFELTANPVLFDREKQRFLDSVAALDAVVPQPNRRQLTDRAPQSEPGLFTNADDSDSSLPNIRAWGREVLARVPASELGSALVAQSAHTTPEAVEGLISTALAAQTDWAALGGAGRAQLLRKAAIELAKNRGALIEVAASETGKTLAEGDVEISEAVDFANFYALGAEQLEAVQGARFVPSKLTVVTPPWNFPIAITAGSILAPLAAGSAVVVKPAPQAKRCAARVVESLWNAGIPKDILIFADLEEGPIGQSLIAHASVDRVILTGAYETAKLFRSWRNDLPLLAETSGKNAIIVTPSADPDIAAKDVVRSAFGHAGQKCSAASLVMLVGSVAESDRFRNQLIDAASSLKVGFPDDAETEMGPIIEPAAGKLKSALTTLGEGESWLVEPRQLDAEGRLFSPGVRTGVRPGSYYHLTEFFGPVLGIMTAKTLDEAIELQNASAYGLTAGLHTMDAAELSLWLEKVQAGNLYVNRGITGAIVQRQPFGGWKRSSVGAGAKAGGPNYLMHLGSWEPATLPADLAEAEARPAIVQAINAASAELSETDLASLRRAVADDQRQWQAEFGIAKDVSGLGVERNVFRYLPVPVEIRLAGDNSADLIRTAAAGNRAGAKVTVSLAEAPASAVRNALIQLGVTVKIEAEADWALRLHGTGSIRVRLIGDADRKAERAILAATEGSPDVAIYAGPVTEAGRVELLPFLHEQAIAITAHRFGNPDHISHTVF</sequence>
<dbReference type="GO" id="GO:0004657">
    <property type="term" value="F:proline dehydrogenase activity"/>
    <property type="evidence" value="ECO:0007669"/>
    <property type="project" value="InterPro"/>
</dbReference>
<dbReference type="InterPro" id="IPR016163">
    <property type="entry name" value="Ald_DH_C"/>
</dbReference>
<feature type="domain" description="Aldehyde dehydrogenase" evidence="10">
    <location>
        <begin position="511"/>
        <end position="936"/>
    </location>
</feature>
<evidence type="ECO:0000256" key="5">
    <source>
        <dbReference type="ARBA" id="ARBA00048142"/>
    </source>
</evidence>
<feature type="domain" description="Proline dehydrogenase" evidence="11">
    <location>
        <begin position="138"/>
        <end position="428"/>
    </location>
</feature>
<dbReference type="EC" id="1.2.1.88" evidence="2"/>
<keyword evidence="13" id="KW-1185">Reference proteome</keyword>
<evidence type="ECO:0000259" key="11">
    <source>
        <dbReference type="Pfam" id="PF01619"/>
    </source>
</evidence>
<evidence type="ECO:0000256" key="3">
    <source>
        <dbReference type="ARBA" id="ARBA00023002"/>
    </source>
</evidence>
<dbReference type="InterPro" id="IPR016160">
    <property type="entry name" value="Ald_DH_CS_CYS"/>
</dbReference>